<dbReference type="SUPFAM" id="SSF52540">
    <property type="entry name" value="P-loop containing nucleoside triphosphate hydrolases"/>
    <property type="match status" value="1"/>
</dbReference>
<keyword evidence="3" id="KW-0342">GTP-binding</keyword>
<dbReference type="InParanoid" id="G3PCQ6"/>
<dbReference type="SMART" id="SM00176">
    <property type="entry name" value="RAN"/>
    <property type="match status" value="1"/>
</dbReference>
<dbReference type="InterPro" id="IPR053033">
    <property type="entry name" value="Androglobin-like"/>
</dbReference>
<dbReference type="InterPro" id="IPR030697">
    <property type="entry name" value="Rab29/Rab38/Rab32"/>
</dbReference>
<dbReference type="Gene3D" id="3.40.50.300">
    <property type="entry name" value="P-loop containing nucleotide triphosphate hydrolases"/>
    <property type="match status" value="1"/>
</dbReference>
<evidence type="ECO:0000313" key="10">
    <source>
        <dbReference type="Proteomes" id="UP000007635"/>
    </source>
</evidence>
<dbReference type="GO" id="GO:0006508">
    <property type="term" value="P:proteolysis"/>
    <property type="evidence" value="ECO:0007669"/>
    <property type="project" value="InterPro"/>
</dbReference>
<dbReference type="SMART" id="SM00173">
    <property type="entry name" value="RAS"/>
    <property type="match status" value="1"/>
</dbReference>
<dbReference type="InterPro" id="IPR027417">
    <property type="entry name" value="P-loop_NTPase"/>
</dbReference>
<evidence type="ECO:0000313" key="9">
    <source>
        <dbReference type="Ensembl" id="ENSGACP00000015380.2"/>
    </source>
</evidence>
<dbReference type="PROSITE" id="PS50203">
    <property type="entry name" value="CALPAIN_CAT"/>
    <property type="match status" value="1"/>
</dbReference>
<dbReference type="PANTHER" id="PTHR46298">
    <property type="entry name" value="ANDROGLOBIN"/>
    <property type="match status" value="1"/>
</dbReference>
<dbReference type="OMA" id="PEVISLX"/>
<organism evidence="9 10">
    <name type="scientific">Gasterosteus aculeatus aculeatus</name>
    <name type="common">three-spined stickleback</name>
    <dbReference type="NCBI Taxonomy" id="481459"/>
    <lineage>
        <taxon>Eukaryota</taxon>
        <taxon>Metazoa</taxon>
        <taxon>Chordata</taxon>
        <taxon>Craniata</taxon>
        <taxon>Vertebrata</taxon>
        <taxon>Euteleostomi</taxon>
        <taxon>Actinopterygii</taxon>
        <taxon>Neopterygii</taxon>
        <taxon>Teleostei</taxon>
        <taxon>Neoteleostei</taxon>
        <taxon>Acanthomorphata</taxon>
        <taxon>Eupercaria</taxon>
        <taxon>Perciformes</taxon>
        <taxon>Cottioidei</taxon>
        <taxon>Gasterosteales</taxon>
        <taxon>Gasterosteidae</taxon>
        <taxon>Gasterosteus</taxon>
    </lineage>
</organism>
<dbReference type="Pfam" id="PF00648">
    <property type="entry name" value="Peptidase_C2"/>
    <property type="match status" value="1"/>
</dbReference>
<accession>G3PCQ6</accession>
<reference evidence="9" key="2">
    <citation type="submission" date="2025-08" db="UniProtKB">
        <authorList>
            <consortium name="Ensembl"/>
        </authorList>
    </citation>
    <scope>IDENTIFICATION</scope>
</reference>
<sequence length="601" mass="68016">MAGASVSECKEYLFKVLVIGELGVGKTSIIKRYVHQLFSQHYRATIGVDFALKVINWDSKTLVRLQLWDIAGQERFGNMTRVYYKEAVGAFVVFDVTRGSTFEAVSKWKHDLDSKVKLANGNPIPSVLLANKCDQKKESANSTALMDDFCKETGFLGWFETSAKSFFENPEGRILLPQFLKVHYWKRPKEFIVNKALTVVENQISFDLLSPNDHLICNELMRRLISEICIVWTLHEGTEKDRWRPWEHIYSLCKVEKGHVPLYNDYGKYVVRLYWMGCWRKIMVDDSMPFDEENNLLLPASACQSELWPMLLAKALIKVANTNVVSEVYGEMGEFTFIHTLTGWIPEISPIKSLYLEKTWDFLKGTIPIFTHPDDSLPETKPLTVDPAAVRRSSCDDANSLLPEPEKRKGTPGVVVCASDYQLQPQNNPLLFGQMATSSECLRQYGLSLMRSHIVLLTRTRGCQLEAPPKPPPVPQWKLTRQRKEITVTAEPQKPPLSKPEKFIEIASPFLQFPVKSSGGLIPERKAQRSIQTICPHGSPNRKAQRSIQRTCPHGSPLVSIAERVDAEDGLEPDAAECAASSTNIKKDKMEVTAKDVKKDN</sequence>
<dbReference type="AlphaFoldDB" id="G3PCQ6"/>
<dbReference type="GeneTree" id="ENSGT00940000162477"/>
<dbReference type="PROSITE" id="PS51419">
    <property type="entry name" value="RAB"/>
    <property type="match status" value="1"/>
</dbReference>
<dbReference type="GO" id="GO:0004198">
    <property type="term" value="F:calcium-dependent cysteine-type endopeptidase activity"/>
    <property type="evidence" value="ECO:0007669"/>
    <property type="project" value="InterPro"/>
</dbReference>
<dbReference type="NCBIfam" id="TIGR00231">
    <property type="entry name" value="small_GTP"/>
    <property type="match status" value="1"/>
</dbReference>
<dbReference type="PROSITE" id="PS51421">
    <property type="entry name" value="RAS"/>
    <property type="match status" value="1"/>
</dbReference>
<evidence type="ECO:0000259" key="8">
    <source>
        <dbReference type="PROSITE" id="PS50203"/>
    </source>
</evidence>
<dbReference type="GO" id="GO:0031982">
    <property type="term" value="C:vesicle"/>
    <property type="evidence" value="ECO:0007669"/>
    <property type="project" value="InterPro"/>
</dbReference>
<dbReference type="Proteomes" id="UP000007635">
    <property type="component" value="Chromosome XVIII"/>
</dbReference>
<protein>
    <submittedName>
        <fullName evidence="9">RAB32a, member RAS oncogene family</fullName>
    </submittedName>
</protein>
<dbReference type="SUPFAM" id="SSF54001">
    <property type="entry name" value="Cysteine proteinases"/>
    <property type="match status" value="1"/>
</dbReference>
<evidence type="ECO:0000256" key="3">
    <source>
        <dbReference type="ARBA" id="ARBA00023134"/>
    </source>
</evidence>
<dbReference type="SMART" id="SM00174">
    <property type="entry name" value="RHO"/>
    <property type="match status" value="1"/>
</dbReference>
<keyword evidence="5" id="KW-0636">Prenylation</keyword>
<keyword evidence="10" id="KW-1185">Reference proteome</keyword>
<dbReference type="SMART" id="SM00175">
    <property type="entry name" value="RAB"/>
    <property type="match status" value="1"/>
</dbReference>
<dbReference type="GO" id="GO:0005525">
    <property type="term" value="F:GTP binding"/>
    <property type="evidence" value="ECO:0007669"/>
    <property type="project" value="UniProtKB-KW"/>
</dbReference>
<reference evidence="9" key="3">
    <citation type="submission" date="2025-09" db="UniProtKB">
        <authorList>
            <consortium name="Ensembl"/>
        </authorList>
    </citation>
    <scope>IDENTIFICATION</scope>
</reference>
<dbReference type="InterPro" id="IPR001300">
    <property type="entry name" value="Peptidase_C2_calpain_cat"/>
</dbReference>
<evidence type="ECO:0000256" key="4">
    <source>
        <dbReference type="ARBA" id="ARBA00023288"/>
    </source>
</evidence>
<evidence type="ECO:0000256" key="6">
    <source>
        <dbReference type="ARBA" id="ARBA00046278"/>
    </source>
</evidence>
<evidence type="ECO:0000256" key="5">
    <source>
        <dbReference type="ARBA" id="ARBA00023289"/>
    </source>
</evidence>
<dbReference type="eggNOG" id="KOG0045">
    <property type="taxonomic scope" value="Eukaryota"/>
</dbReference>
<dbReference type="STRING" id="69293.ENSGACP00000015380"/>
<evidence type="ECO:0000256" key="2">
    <source>
        <dbReference type="ARBA" id="ARBA00022741"/>
    </source>
</evidence>
<dbReference type="PRINTS" id="PR00449">
    <property type="entry name" value="RASTRNSFRMNG"/>
</dbReference>
<dbReference type="GO" id="GO:0005802">
    <property type="term" value="C:trans-Golgi network"/>
    <property type="evidence" value="ECO:0007669"/>
    <property type="project" value="InterPro"/>
</dbReference>
<name>G3PCQ6_GASAC</name>
<dbReference type="CDD" id="cd04107">
    <property type="entry name" value="Rab32_Rab38"/>
    <property type="match status" value="1"/>
</dbReference>
<dbReference type="GO" id="GO:0016192">
    <property type="term" value="P:vesicle-mediated transport"/>
    <property type="evidence" value="ECO:0007669"/>
    <property type="project" value="InterPro"/>
</dbReference>
<feature type="domain" description="Calpain catalytic" evidence="8">
    <location>
        <begin position="159"/>
        <end position="352"/>
    </location>
</feature>
<dbReference type="FunFam" id="3.40.50.300:FF:000222">
    <property type="entry name" value="RAB32, member RAS oncogene family"/>
    <property type="match status" value="1"/>
</dbReference>
<proteinExistence type="inferred from homology"/>
<dbReference type="GO" id="GO:0003924">
    <property type="term" value="F:GTPase activity"/>
    <property type="evidence" value="ECO:0007669"/>
    <property type="project" value="InterPro"/>
</dbReference>
<reference evidence="9 10" key="1">
    <citation type="journal article" date="2021" name="G3 (Bethesda)">
        <title>Improved contiguity of the threespine stickleback genome using long-read sequencing.</title>
        <authorList>
            <person name="Nath S."/>
            <person name="Shaw D.E."/>
            <person name="White M.A."/>
        </authorList>
    </citation>
    <scope>NUCLEOTIDE SEQUENCE [LARGE SCALE GENOMIC DNA]</scope>
    <source>
        <strain evidence="9 10">Lake Benthic</strain>
    </source>
</reference>
<evidence type="ECO:0000256" key="7">
    <source>
        <dbReference type="PROSITE-ProRule" id="PRU00239"/>
    </source>
</evidence>
<dbReference type="Bgee" id="ENSGACG00000011631">
    <property type="expression patterns" value="Expressed in mesonephros and 4 other cell types or tissues"/>
</dbReference>
<dbReference type="Pfam" id="PF00071">
    <property type="entry name" value="Ras"/>
    <property type="match status" value="1"/>
</dbReference>
<comment type="caution">
    <text evidence="7">Lacks conserved residue(s) required for the propagation of feature annotation.</text>
</comment>
<dbReference type="InterPro" id="IPR001806">
    <property type="entry name" value="Small_GTPase"/>
</dbReference>
<comment type="similarity">
    <text evidence="1">Belongs to the small GTPase superfamily. Rab family.</text>
</comment>
<keyword evidence="4" id="KW-0449">Lipoprotein</keyword>
<comment type="subcellular location">
    <subcellularLocation>
        <location evidence="6">Endomembrane system</location>
        <topology evidence="6">Lipid-anchor</topology>
        <orientation evidence="6">Cytoplasmic side</orientation>
    </subcellularLocation>
</comment>
<keyword evidence="2" id="KW-0547">Nucleotide-binding</keyword>
<evidence type="ECO:0000256" key="1">
    <source>
        <dbReference type="ARBA" id="ARBA00006270"/>
    </source>
</evidence>
<dbReference type="PANTHER" id="PTHR46298:SF1">
    <property type="entry name" value="ANDROGLOBIN"/>
    <property type="match status" value="1"/>
</dbReference>
<dbReference type="Ensembl" id="ENSGACT00000015410.2">
    <property type="protein sequence ID" value="ENSGACP00000015380.2"/>
    <property type="gene ID" value="ENSGACG00000011631.2"/>
</dbReference>
<dbReference type="InterPro" id="IPR005225">
    <property type="entry name" value="Small_GTP-bd"/>
</dbReference>
<dbReference type="InterPro" id="IPR038765">
    <property type="entry name" value="Papain-like_cys_pep_sf"/>
</dbReference>